<proteinExistence type="predicted"/>
<evidence type="ECO:0000313" key="1">
    <source>
        <dbReference type="EMBL" id="CAI6345413.1"/>
    </source>
</evidence>
<sequence length="131" mass="14849">MDTTDQLLCLQQELNSLLERGGFQLRKWASNCPAIPEKVPLEHRVTHLPLHNDSDTAVKLLGVSWNATKDTFSIQARDMEASGPVTKRQILSDIARIYDPCGWLSPLIVVAKLLLQQLWKEQVSWNDKVSE</sequence>
<organism evidence="1 2">
    <name type="scientific">Macrosiphum euphorbiae</name>
    <name type="common">potato aphid</name>
    <dbReference type="NCBI Taxonomy" id="13131"/>
    <lineage>
        <taxon>Eukaryota</taxon>
        <taxon>Metazoa</taxon>
        <taxon>Ecdysozoa</taxon>
        <taxon>Arthropoda</taxon>
        <taxon>Hexapoda</taxon>
        <taxon>Insecta</taxon>
        <taxon>Pterygota</taxon>
        <taxon>Neoptera</taxon>
        <taxon>Paraneoptera</taxon>
        <taxon>Hemiptera</taxon>
        <taxon>Sternorrhyncha</taxon>
        <taxon>Aphidomorpha</taxon>
        <taxon>Aphidoidea</taxon>
        <taxon>Aphididae</taxon>
        <taxon>Macrosiphini</taxon>
        <taxon>Macrosiphum</taxon>
    </lineage>
</organism>
<reference evidence="1 2" key="1">
    <citation type="submission" date="2023-01" db="EMBL/GenBank/DDBJ databases">
        <authorList>
            <person name="Whitehead M."/>
        </authorList>
    </citation>
    <scope>NUCLEOTIDE SEQUENCE [LARGE SCALE GENOMIC DNA]</scope>
</reference>
<dbReference type="AlphaFoldDB" id="A0AAV0VMD8"/>
<dbReference type="Pfam" id="PF05380">
    <property type="entry name" value="Peptidase_A17"/>
    <property type="match status" value="1"/>
</dbReference>
<dbReference type="PANTHER" id="PTHR47331">
    <property type="entry name" value="PHD-TYPE DOMAIN-CONTAINING PROTEIN"/>
    <property type="match status" value="1"/>
</dbReference>
<dbReference type="EMBL" id="CARXXK010000001">
    <property type="protein sequence ID" value="CAI6345413.1"/>
    <property type="molecule type" value="Genomic_DNA"/>
</dbReference>
<accession>A0AAV0VMD8</accession>
<dbReference type="InterPro" id="IPR008042">
    <property type="entry name" value="Retrotrans_Pao"/>
</dbReference>
<keyword evidence="2" id="KW-1185">Reference proteome</keyword>
<comment type="caution">
    <text evidence="1">The sequence shown here is derived from an EMBL/GenBank/DDBJ whole genome shotgun (WGS) entry which is preliminary data.</text>
</comment>
<evidence type="ECO:0000313" key="2">
    <source>
        <dbReference type="Proteomes" id="UP001160148"/>
    </source>
</evidence>
<name>A0AAV0VMD8_9HEMI</name>
<gene>
    <name evidence="1" type="ORF">MEUPH1_LOCUS2432</name>
</gene>
<protein>
    <submittedName>
        <fullName evidence="1">Uncharacterized protein</fullName>
    </submittedName>
</protein>
<dbReference type="Proteomes" id="UP001160148">
    <property type="component" value="Unassembled WGS sequence"/>
</dbReference>